<dbReference type="AlphaFoldDB" id="E2B3V3"/>
<reference evidence="1 2" key="1">
    <citation type="journal article" date="2010" name="Science">
        <title>Genomic comparison of the ants Camponotus floridanus and Harpegnathos saltator.</title>
        <authorList>
            <person name="Bonasio R."/>
            <person name="Zhang G."/>
            <person name="Ye C."/>
            <person name="Mutti N.S."/>
            <person name="Fang X."/>
            <person name="Qin N."/>
            <person name="Donahue G."/>
            <person name="Yang P."/>
            <person name="Li Q."/>
            <person name="Li C."/>
            <person name="Zhang P."/>
            <person name="Huang Z."/>
            <person name="Berger S.L."/>
            <person name="Reinberg D."/>
            <person name="Wang J."/>
            <person name="Liebig J."/>
        </authorList>
    </citation>
    <scope>NUCLEOTIDE SEQUENCE [LARGE SCALE GENOMIC DNA]</scope>
    <source>
        <strain evidence="1 2">R22 G/1</strain>
    </source>
</reference>
<gene>
    <name evidence="1" type="ORF">EAI_09330</name>
</gene>
<dbReference type="OrthoDB" id="7554116at2759"/>
<sequence>MEEPRERIEITAVVQQPPLFRGTQLKQKADPQRSLMTGPRVSVVSRDAERVAQYFINGGASTGHSHFVGVALSNAARDNNNSTTNSLLETARERPEATPTIPDPNIPGTKAEASMLEMEPVHYPVNRLYASSPVLYSMALPHRRHRYKLPNHALSRMVVGSPHIVRNLIAHRYFHHPIYRGLLNKNFYASST</sequence>
<name>E2B3V3_HARSA</name>
<evidence type="ECO:0000313" key="1">
    <source>
        <dbReference type="EMBL" id="EFN89622.1"/>
    </source>
</evidence>
<dbReference type="Proteomes" id="UP000008237">
    <property type="component" value="Unassembled WGS sequence"/>
</dbReference>
<accession>E2B3V3</accession>
<protein>
    <submittedName>
        <fullName evidence="1">Uncharacterized protein</fullName>
    </submittedName>
</protein>
<proteinExistence type="predicted"/>
<dbReference type="EMBL" id="GL445407">
    <property type="protein sequence ID" value="EFN89622.1"/>
    <property type="molecule type" value="Genomic_DNA"/>
</dbReference>
<organism evidence="2">
    <name type="scientific">Harpegnathos saltator</name>
    <name type="common">Jerdon's jumping ant</name>
    <dbReference type="NCBI Taxonomy" id="610380"/>
    <lineage>
        <taxon>Eukaryota</taxon>
        <taxon>Metazoa</taxon>
        <taxon>Ecdysozoa</taxon>
        <taxon>Arthropoda</taxon>
        <taxon>Hexapoda</taxon>
        <taxon>Insecta</taxon>
        <taxon>Pterygota</taxon>
        <taxon>Neoptera</taxon>
        <taxon>Endopterygota</taxon>
        <taxon>Hymenoptera</taxon>
        <taxon>Apocrita</taxon>
        <taxon>Aculeata</taxon>
        <taxon>Formicoidea</taxon>
        <taxon>Formicidae</taxon>
        <taxon>Ponerinae</taxon>
        <taxon>Ponerini</taxon>
        <taxon>Harpegnathos</taxon>
    </lineage>
</organism>
<dbReference type="InParanoid" id="E2B3V3"/>
<keyword evidence="2" id="KW-1185">Reference proteome</keyword>
<evidence type="ECO:0000313" key="2">
    <source>
        <dbReference type="Proteomes" id="UP000008237"/>
    </source>
</evidence>